<evidence type="ECO:0000313" key="3">
    <source>
        <dbReference type="EMBL" id="OAQ30025.1"/>
    </source>
</evidence>
<feature type="chain" id="PRO_5008276369" evidence="2">
    <location>
        <begin position="46"/>
        <end position="387"/>
    </location>
</feature>
<keyword evidence="2" id="KW-0732">Signal</keyword>
<feature type="compositionally biased region" description="Polar residues" evidence="1">
    <location>
        <begin position="345"/>
        <end position="357"/>
    </location>
</feature>
<reference evidence="3 4" key="1">
    <citation type="submission" date="2016-05" db="EMBL/GenBank/DDBJ databases">
        <title>Genome sequencing reveals origins of a unique bacterial endosymbiosis in the earliest lineages of terrestrial Fungi.</title>
        <authorList>
            <consortium name="DOE Joint Genome Institute"/>
            <person name="Uehling J."/>
            <person name="Gryganskyi A."/>
            <person name="Hameed K."/>
            <person name="Tschaplinski T."/>
            <person name="Misztal P."/>
            <person name="Wu S."/>
            <person name="Desiro A."/>
            <person name="Vande Pol N."/>
            <person name="Du Z.-Y."/>
            <person name="Zienkiewicz A."/>
            <person name="Zienkiewicz K."/>
            <person name="Morin E."/>
            <person name="Tisserant E."/>
            <person name="Splivallo R."/>
            <person name="Hainaut M."/>
            <person name="Henrissat B."/>
            <person name="Ohm R."/>
            <person name="Kuo A."/>
            <person name="Yan J."/>
            <person name="Lipzen A."/>
            <person name="Nolan M."/>
            <person name="Labutti K."/>
            <person name="Barry K."/>
            <person name="Goldstein A."/>
            <person name="Labbe J."/>
            <person name="Schadt C."/>
            <person name="Tuskan G."/>
            <person name="Grigoriev I."/>
            <person name="Martin F."/>
            <person name="Vilgalys R."/>
            <person name="Bonito G."/>
        </authorList>
    </citation>
    <scope>NUCLEOTIDE SEQUENCE [LARGE SCALE GENOMIC DNA]</scope>
    <source>
        <strain evidence="3 4">AG-77</strain>
    </source>
</reference>
<evidence type="ECO:0000313" key="4">
    <source>
        <dbReference type="Proteomes" id="UP000078512"/>
    </source>
</evidence>
<evidence type="ECO:0000256" key="1">
    <source>
        <dbReference type="SAM" id="MobiDB-lite"/>
    </source>
</evidence>
<feature type="compositionally biased region" description="Low complexity" evidence="1">
    <location>
        <begin position="302"/>
        <end position="312"/>
    </location>
</feature>
<dbReference type="Proteomes" id="UP000078512">
    <property type="component" value="Unassembled WGS sequence"/>
</dbReference>
<keyword evidence="4" id="KW-1185">Reference proteome</keyword>
<accession>A0A197JXR6</accession>
<gene>
    <name evidence="3" type="ORF">K457DRAFT_137156</name>
</gene>
<dbReference type="EMBL" id="KV442037">
    <property type="protein sequence ID" value="OAQ30025.1"/>
    <property type="molecule type" value="Genomic_DNA"/>
</dbReference>
<proteinExistence type="predicted"/>
<feature type="signal peptide" evidence="2">
    <location>
        <begin position="1"/>
        <end position="45"/>
    </location>
</feature>
<dbReference type="PROSITE" id="PS51257">
    <property type="entry name" value="PROKAR_LIPOPROTEIN"/>
    <property type="match status" value="1"/>
</dbReference>
<dbReference type="AlphaFoldDB" id="A0A197JXR6"/>
<protein>
    <submittedName>
        <fullName evidence="3">Uncharacterized protein</fullName>
    </submittedName>
</protein>
<feature type="compositionally biased region" description="Low complexity" evidence="1">
    <location>
        <begin position="319"/>
        <end position="331"/>
    </location>
</feature>
<dbReference type="OrthoDB" id="2350344at2759"/>
<evidence type="ECO:0000256" key="2">
    <source>
        <dbReference type="SAM" id="SignalP"/>
    </source>
</evidence>
<name>A0A197JXR6_9FUNG</name>
<feature type="region of interest" description="Disordered" evidence="1">
    <location>
        <begin position="301"/>
        <end position="357"/>
    </location>
</feature>
<organism evidence="3 4">
    <name type="scientific">Linnemannia elongata AG-77</name>
    <dbReference type="NCBI Taxonomy" id="1314771"/>
    <lineage>
        <taxon>Eukaryota</taxon>
        <taxon>Fungi</taxon>
        <taxon>Fungi incertae sedis</taxon>
        <taxon>Mucoromycota</taxon>
        <taxon>Mortierellomycotina</taxon>
        <taxon>Mortierellomycetes</taxon>
        <taxon>Mortierellales</taxon>
        <taxon>Mortierellaceae</taxon>
        <taxon>Linnemannia</taxon>
    </lineage>
</organism>
<sequence>MAAPLRPLSSNSSSSSPRPFSFWSTTTTLACLSLITLSTLPTTSAAPAKHTLAPANLVNSMSLQFSDTSPLPLQLQIESQVRGTQKLAYLPTTTTMAGGGQSPSLDFYYLNYRPTYLAGSPEAGKIDFWMLTPEGSQAPATGSLELFDEFGKIRLATLVEEGTEVPKTVANQNQPFLWRTWKIPQTLQADFDFSEKFRIILKTSDHIAAAKKAAAVAANNNNANANHNNGKRQFEDNVGLVDFLLVKNKNKHVTSADNASTLKSMGAGNMVVQDRQFRIKGLTATPGGKPNPAKLIVNSIIASPKSNTSSKPTTDDKTTASTNNNNNNAKANEGDNAEAVDKSSNENGGNVQATGTRSAASSPAAHLAQFTALMAAVLAATMGASFF</sequence>